<dbReference type="GO" id="GO:0004523">
    <property type="term" value="F:RNA-DNA hybrid ribonuclease activity"/>
    <property type="evidence" value="ECO:0007669"/>
    <property type="project" value="InterPro"/>
</dbReference>
<gene>
    <name evidence="3" type="primary">LOC104239924</name>
</gene>
<proteinExistence type="predicted"/>
<feature type="domain" description="Reverse transcriptase" evidence="1">
    <location>
        <begin position="137"/>
        <end position="417"/>
    </location>
</feature>
<name>A0A1U7Y2H1_NICSY</name>
<dbReference type="Proteomes" id="UP000189701">
    <property type="component" value="Unplaced"/>
</dbReference>
<accession>A0A1U7Y2H1</accession>
<dbReference type="SUPFAM" id="SSF56672">
    <property type="entry name" value="DNA/RNA polymerases"/>
    <property type="match status" value="1"/>
</dbReference>
<dbReference type="Gene3D" id="3.30.420.10">
    <property type="entry name" value="Ribonuclease H-like superfamily/Ribonuclease H"/>
    <property type="match status" value="1"/>
</dbReference>
<dbReference type="PANTHER" id="PTHR33116">
    <property type="entry name" value="REVERSE TRANSCRIPTASE ZINC-BINDING DOMAIN-CONTAINING PROTEIN-RELATED-RELATED"/>
    <property type="match status" value="1"/>
</dbReference>
<dbReference type="CDD" id="cd01650">
    <property type="entry name" value="RT_nLTR_like"/>
    <property type="match status" value="1"/>
</dbReference>
<dbReference type="CDD" id="cd06222">
    <property type="entry name" value="RNase_H_like"/>
    <property type="match status" value="1"/>
</dbReference>
<dbReference type="Pfam" id="PF00078">
    <property type="entry name" value="RVT_1"/>
    <property type="match status" value="1"/>
</dbReference>
<dbReference type="GO" id="GO:0003676">
    <property type="term" value="F:nucleic acid binding"/>
    <property type="evidence" value="ECO:0007669"/>
    <property type="project" value="InterPro"/>
</dbReference>
<dbReference type="InterPro" id="IPR043502">
    <property type="entry name" value="DNA/RNA_pol_sf"/>
</dbReference>
<dbReference type="PANTHER" id="PTHR33116:SF67">
    <property type="entry name" value="REVERSE TRANSCRIPTASE"/>
    <property type="match status" value="1"/>
</dbReference>
<evidence type="ECO:0000259" key="1">
    <source>
        <dbReference type="PROSITE" id="PS50878"/>
    </source>
</evidence>
<dbReference type="eggNOG" id="KOG1075">
    <property type="taxonomic scope" value="Eukaryota"/>
</dbReference>
<protein>
    <submittedName>
        <fullName evidence="3">Uncharacterized protein LOC104239924</fullName>
    </submittedName>
</protein>
<dbReference type="OrthoDB" id="1288152at2759"/>
<sequence length="967" mass="110625">MDLMNSNDTTRTELNKGQVEYIRWMGMHDDILRQKARVNWFEEGDANTKYFHSTIRGRRRRLQILKIKDHRGQWIEGDANIGKDNESLTAIPDTKEIRYVVFNMDPDSAAGPDGYNGKFFQSFWDIIKEDITDFVQAVFNGRRLTKFFSHTCLVLIPKVDSPNSFSDLRPISLSNFTAKIISKILSRRLNPILRKLISENQSGFVKGRLITENILLSQEIAQGVNKKNRGGNVIIKLDMAKAYDRISWTFLIAVMRKFGFYENWIDMIWGLLQDIWYSIIINGARTGFFTSTQGLKQGDPLSPSLFIIGAEVLSRSLNALNDFIGFTPFSMDSRGPMINHLAYADDIVIFCGGNNMTLKLIKKVIDMYGKASGQKVNNDKSFFITAPHTCAARINRIRNATGYMDKSFPFTYLGCPIYFGRKTSNLFDGMLSKVVKKLNGWQANMMSSGGRMILIKHVLQSLPTYILSAMNPPKGITKLMEKHFANFFWGTNEGKNKYHWSSWNNLCLPKEEGGAGVKKMEDMIDTLNIKRWWRFRTHPSLWANLLKNKYCKRAHPVNKKSNPSDSHIWRNMLKIRHKAEENIRCEIQKGNCSFWWDNWTGKGALANILQGSGRFSKVQVKDFIINGEWTIVKLNDVLPVHIMDSVAQLDIGDPNEDDFPVEIVQHVFNSSEAAIFIWNNIGNAFGIKHQQKPIIATFKRWWETTANNKVHNQMLQIAPTIICWELWKQRNACKYEKQKKFQLNSMRHQITWTLKTAISNMVPGEYTQMEWPLLCDKVERLRPYQKWIQVTWESPLAGTIKVNTDGSFYKESGKAGIGGVVRNSQGDLIAAFSIHISCDDHTIVEAKAAEFGGKWCSQNGYTNFSIELDSKIIVNMLTDENPNDMQIKKVIDRASLIIKQTRATVRHCFREGNQVADCLAKLATTTNQRRLYHSLQELPSNAKGLFLLDKWQLPSFEAGASGHQFGA</sequence>
<dbReference type="SUPFAM" id="SSF53098">
    <property type="entry name" value="Ribonuclease H-like"/>
    <property type="match status" value="1"/>
</dbReference>
<keyword evidence="2" id="KW-1185">Reference proteome</keyword>
<reference evidence="3" key="2">
    <citation type="submission" date="2025-08" db="UniProtKB">
        <authorList>
            <consortium name="RefSeq"/>
        </authorList>
    </citation>
    <scope>IDENTIFICATION</scope>
    <source>
        <tissue evidence="3">Leaf</tissue>
    </source>
</reference>
<evidence type="ECO:0000313" key="3">
    <source>
        <dbReference type="RefSeq" id="XP_009792975.1"/>
    </source>
</evidence>
<dbReference type="InterPro" id="IPR036397">
    <property type="entry name" value="RNaseH_sf"/>
</dbReference>
<dbReference type="InterPro" id="IPR002156">
    <property type="entry name" value="RNaseH_domain"/>
</dbReference>
<organism evidence="2 3">
    <name type="scientific">Nicotiana sylvestris</name>
    <name type="common">Wood tobacco</name>
    <name type="synonym">South American tobacco</name>
    <dbReference type="NCBI Taxonomy" id="4096"/>
    <lineage>
        <taxon>Eukaryota</taxon>
        <taxon>Viridiplantae</taxon>
        <taxon>Streptophyta</taxon>
        <taxon>Embryophyta</taxon>
        <taxon>Tracheophyta</taxon>
        <taxon>Spermatophyta</taxon>
        <taxon>Magnoliopsida</taxon>
        <taxon>eudicotyledons</taxon>
        <taxon>Gunneridae</taxon>
        <taxon>Pentapetalae</taxon>
        <taxon>asterids</taxon>
        <taxon>lamiids</taxon>
        <taxon>Solanales</taxon>
        <taxon>Solanaceae</taxon>
        <taxon>Nicotianoideae</taxon>
        <taxon>Nicotianeae</taxon>
        <taxon>Nicotiana</taxon>
    </lineage>
</organism>
<dbReference type="RefSeq" id="XP_009792975.1">
    <property type="nucleotide sequence ID" value="XM_009794673.1"/>
</dbReference>
<dbReference type="InterPro" id="IPR044730">
    <property type="entry name" value="RNase_H-like_dom_plant"/>
</dbReference>
<evidence type="ECO:0000313" key="2">
    <source>
        <dbReference type="Proteomes" id="UP000189701"/>
    </source>
</evidence>
<dbReference type="InterPro" id="IPR012337">
    <property type="entry name" value="RNaseH-like_sf"/>
</dbReference>
<dbReference type="PROSITE" id="PS50878">
    <property type="entry name" value="RT_POL"/>
    <property type="match status" value="1"/>
</dbReference>
<dbReference type="InterPro" id="IPR000477">
    <property type="entry name" value="RT_dom"/>
</dbReference>
<dbReference type="AlphaFoldDB" id="A0A1U7Y2H1"/>
<dbReference type="Pfam" id="PF13456">
    <property type="entry name" value="RVT_3"/>
    <property type="match status" value="1"/>
</dbReference>
<reference evidence="2" key="1">
    <citation type="journal article" date="2013" name="Genome Biol.">
        <title>Reference genomes and transcriptomes of Nicotiana sylvestris and Nicotiana tomentosiformis.</title>
        <authorList>
            <person name="Sierro N."/>
            <person name="Battey J.N."/>
            <person name="Ouadi S."/>
            <person name="Bovet L."/>
            <person name="Goepfert S."/>
            <person name="Bakaher N."/>
            <person name="Peitsch M.C."/>
            <person name="Ivanov N.V."/>
        </authorList>
    </citation>
    <scope>NUCLEOTIDE SEQUENCE [LARGE SCALE GENOMIC DNA]</scope>
</reference>